<dbReference type="CDD" id="cd00754">
    <property type="entry name" value="Ubl_MoaD"/>
    <property type="match status" value="1"/>
</dbReference>
<dbReference type="InterPro" id="IPR012675">
    <property type="entry name" value="Beta-grasp_dom_sf"/>
</dbReference>
<proteinExistence type="predicted"/>
<sequence>MQLLFFGSLSEIAGAAGRADLVADTDALKEKLQRQYPLLKDLKYAVAVDKKIIHSNTVLHDGCTVALLPPYSGG</sequence>
<dbReference type="eggNOG" id="COG1977">
    <property type="taxonomic scope" value="Bacteria"/>
</dbReference>
<name>W0F4R6_9BACT</name>
<gene>
    <name evidence="1" type="ORF">NIASO_16470</name>
</gene>
<dbReference type="HOGENOM" id="CLU_114601_4_2_10"/>
<evidence type="ECO:0000313" key="1">
    <source>
        <dbReference type="EMBL" id="AHF16316.1"/>
    </source>
</evidence>
<dbReference type="Pfam" id="PF02597">
    <property type="entry name" value="ThiS"/>
    <property type="match status" value="1"/>
</dbReference>
<dbReference type="AlphaFoldDB" id="W0F4R6"/>
<evidence type="ECO:0000313" key="2">
    <source>
        <dbReference type="Proteomes" id="UP000003586"/>
    </source>
</evidence>
<reference evidence="1 2" key="1">
    <citation type="submission" date="2013-12" db="EMBL/GenBank/DDBJ databases">
        <authorList>
            <consortium name="DOE Joint Genome Institute"/>
            <person name="Eisen J."/>
            <person name="Huntemann M."/>
            <person name="Han J."/>
            <person name="Chen A."/>
            <person name="Kyrpides N."/>
            <person name="Mavromatis K."/>
            <person name="Markowitz V."/>
            <person name="Palaniappan K."/>
            <person name="Ivanova N."/>
            <person name="Schaumberg A."/>
            <person name="Pati A."/>
            <person name="Liolios K."/>
            <person name="Nordberg H.P."/>
            <person name="Cantor M.N."/>
            <person name="Hua S.X."/>
            <person name="Woyke T."/>
        </authorList>
    </citation>
    <scope>NUCLEOTIDE SEQUENCE [LARGE SCALE GENOMIC DNA]</scope>
    <source>
        <strain evidence="2">DSM 19437</strain>
    </source>
</reference>
<organism evidence="1 2">
    <name type="scientific">Niabella soli DSM 19437</name>
    <dbReference type="NCBI Taxonomy" id="929713"/>
    <lineage>
        <taxon>Bacteria</taxon>
        <taxon>Pseudomonadati</taxon>
        <taxon>Bacteroidota</taxon>
        <taxon>Chitinophagia</taxon>
        <taxon>Chitinophagales</taxon>
        <taxon>Chitinophagaceae</taxon>
        <taxon>Niabella</taxon>
    </lineage>
</organism>
<dbReference type="STRING" id="929713.NIASO_16470"/>
<dbReference type="KEGG" id="nso:NIASO_16470"/>
<dbReference type="Gene3D" id="3.10.20.30">
    <property type="match status" value="1"/>
</dbReference>
<dbReference type="Proteomes" id="UP000003586">
    <property type="component" value="Chromosome"/>
</dbReference>
<protein>
    <submittedName>
        <fullName evidence="1">Molybdopterin converting factor</fullName>
    </submittedName>
</protein>
<dbReference type="EMBL" id="CP007035">
    <property type="protein sequence ID" value="AHF16316.1"/>
    <property type="molecule type" value="Genomic_DNA"/>
</dbReference>
<accession>W0F4R6</accession>
<keyword evidence="2" id="KW-1185">Reference proteome</keyword>
<dbReference type="InterPro" id="IPR003749">
    <property type="entry name" value="ThiS/MoaD-like"/>
</dbReference>
<dbReference type="SUPFAM" id="SSF54285">
    <property type="entry name" value="MoaD/ThiS"/>
    <property type="match status" value="1"/>
</dbReference>
<dbReference type="InterPro" id="IPR016155">
    <property type="entry name" value="Mopterin_synth/thiamin_S_b"/>
</dbReference>